<keyword evidence="5" id="KW-0346">Stress response</keyword>
<evidence type="ECO:0000256" key="6">
    <source>
        <dbReference type="ARBA" id="ARBA00023186"/>
    </source>
</evidence>
<name>A0A552EFQ5_MICAE</name>
<dbReference type="Proteomes" id="UP000315113">
    <property type="component" value="Unassembled WGS sequence"/>
</dbReference>
<keyword evidence="4 7" id="KW-0067">ATP-binding</keyword>
<evidence type="ECO:0000313" key="9">
    <source>
        <dbReference type="Proteomes" id="UP000315113"/>
    </source>
</evidence>
<dbReference type="AlphaFoldDB" id="A0A552EFQ5"/>
<dbReference type="InterPro" id="IPR043129">
    <property type="entry name" value="ATPase_NBD"/>
</dbReference>
<evidence type="ECO:0000256" key="5">
    <source>
        <dbReference type="ARBA" id="ARBA00023016"/>
    </source>
</evidence>
<dbReference type="Gene3D" id="2.60.34.10">
    <property type="entry name" value="Substrate Binding Domain Of DNAk, Chain A, domain 1"/>
    <property type="match status" value="1"/>
</dbReference>
<sequence length="662" mass="74490">MIDSSRPNFFLLLEIDPNQPWSDSVFQEIFTLKQTEWTKKSKHPKYRMEYNTYLQMLPEIKEVMENPNSRQIEADYFQENFQLNNPQVEVEPDANQLNQNKPVQKNVKETKKMSKITPIFGIDLGTTYSCIAYVDEYGRPNVVANMEGDRTTPSVVQFNGEERIVGKEAKNSSMLEPDNTIDMVKRFMGKEGFSFEHEGESYRPEEISSYILRKLVKDAEQQTSYQIKDVVITCPAYFGIREREATQLAGETAGLNVRSIINEPTAAAICYGVNEEADQTVLVYDLGGGTFDITVIKIEGGNITVICTEGDHDLGGKNWDETIVTYLAQQWQEETGSSEDPLESPETLQELYVRAEDAKKTLTQRGETSIPVMHNMQRKKIELTRETFDELTESLLERTIELTKIAIAEAKKRGVEDFDQILMVGGSTKMPQVARRIQEELGKEPKFCEPDESVAKGAAIYGHKLMLDQEILFTTSKDLGLKPEDVKPEDVPEETKQKAEQEVAKNNGLTLEQVQKATKTKIINVTSCSFGIKARVKNEEKLVNLIKKNDPVPADVTQRFGTGSANQTSVELLIAQNSSTDQYYELHLSTEIGQAEISLPSGLPQGTPIDVTFKLNEQGMLEMYAKELSTGRDATVTIKTEGGVTQEEKEEIKARQTGLVFS</sequence>
<evidence type="ECO:0000256" key="1">
    <source>
        <dbReference type="ARBA" id="ARBA00007381"/>
    </source>
</evidence>
<evidence type="ECO:0000256" key="2">
    <source>
        <dbReference type="ARBA" id="ARBA00022553"/>
    </source>
</evidence>
<organism evidence="8 9">
    <name type="scientific">Microcystis aeruginosa Ma_MB_F_20061100_S20D</name>
    <dbReference type="NCBI Taxonomy" id="2486253"/>
    <lineage>
        <taxon>Bacteria</taxon>
        <taxon>Bacillati</taxon>
        <taxon>Cyanobacteriota</taxon>
        <taxon>Cyanophyceae</taxon>
        <taxon>Oscillatoriophycideae</taxon>
        <taxon>Chroococcales</taxon>
        <taxon>Microcystaceae</taxon>
        <taxon>Microcystis</taxon>
    </lineage>
</organism>
<keyword evidence="3 7" id="KW-0547">Nucleotide-binding</keyword>
<reference evidence="8 9" key="1">
    <citation type="submission" date="2019-01" db="EMBL/GenBank/DDBJ databases">
        <title>Coherence of Microcystis species and biogeography revealed through population genomics.</title>
        <authorList>
            <person name="Perez-Carrascal O.M."/>
            <person name="Terrat Y."/>
            <person name="Giani A."/>
            <person name="Fortin N."/>
            <person name="Tromas N."/>
            <person name="Shapiro B.J."/>
        </authorList>
    </citation>
    <scope>NUCLEOTIDE SEQUENCE [LARGE SCALE GENOMIC DNA]</scope>
    <source>
        <strain evidence="8">Ma_MB_F_20061100_S20D</strain>
    </source>
</reference>
<comment type="similarity">
    <text evidence="1 7">Belongs to the heat shock protein 70 family.</text>
</comment>
<dbReference type="Gene3D" id="3.30.420.40">
    <property type="match status" value="2"/>
</dbReference>
<dbReference type="FunFam" id="3.90.640.10:FF:000003">
    <property type="entry name" value="Molecular chaperone DnaK"/>
    <property type="match status" value="1"/>
</dbReference>
<keyword evidence="2" id="KW-0597">Phosphoprotein</keyword>
<evidence type="ECO:0000256" key="7">
    <source>
        <dbReference type="RuleBase" id="RU003322"/>
    </source>
</evidence>
<dbReference type="FunFam" id="3.30.420.40:FF:000071">
    <property type="entry name" value="Molecular chaperone DnaK"/>
    <property type="match status" value="1"/>
</dbReference>
<proteinExistence type="inferred from homology"/>
<dbReference type="EMBL" id="SFBH01000123">
    <property type="protein sequence ID" value="TRU33277.1"/>
    <property type="molecule type" value="Genomic_DNA"/>
</dbReference>
<dbReference type="GO" id="GO:0140662">
    <property type="term" value="F:ATP-dependent protein folding chaperone"/>
    <property type="evidence" value="ECO:0007669"/>
    <property type="project" value="InterPro"/>
</dbReference>
<dbReference type="Gene3D" id="3.90.640.10">
    <property type="entry name" value="Actin, Chain A, domain 4"/>
    <property type="match status" value="1"/>
</dbReference>
<comment type="caution">
    <text evidence="8">The sequence shown here is derived from an EMBL/GenBank/DDBJ whole genome shotgun (WGS) entry which is preliminary data.</text>
</comment>
<dbReference type="InterPro" id="IPR013126">
    <property type="entry name" value="Hsp_70_fam"/>
</dbReference>
<dbReference type="InterPro" id="IPR018181">
    <property type="entry name" value="Heat_shock_70_CS"/>
</dbReference>
<dbReference type="PRINTS" id="PR00301">
    <property type="entry name" value="HEATSHOCK70"/>
</dbReference>
<dbReference type="PROSITE" id="PS00297">
    <property type="entry name" value="HSP70_1"/>
    <property type="match status" value="1"/>
</dbReference>
<dbReference type="PANTHER" id="PTHR19375">
    <property type="entry name" value="HEAT SHOCK PROTEIN 70KDA"/>
    <property type="match status" value="1"/>
</dbReference>
<evidence type="ECO:0000256" key="3">
    <source>
        <dbReference type="ARBA" id="ARBA00022741"/>
    </source>
</evidence>
<keyword evidence="6" id="KW-0143">Chaperone</keyword>
<dbReference type="Pfam" id="PF00012">
    <property type="entry name" value="HSP70"/>
    <property type="match status" value="3"/>
</dbReference>
<dbReference type="PROSITE" id="PS00329">
    <property type="entry name" value="HSP70_2"/>
    <property type="match status" value="1"/>
</dbReference>
<dbReference type="SUPFAM" id="SSF100920">
    <property type="entry name" value="Heat shock protein 70kD (HSP70), peptide-binding domain"/>
    <property type="match status" value="1"/>
</dbReference>
<dbReference type="PROSITE" id="PS01036">
    <property type="entry name" value="HSP70_3"/>
    <property type="match status" value="1"/>
</dbReference>
<evidence type="ECO:0000313" key="8">
    <source>
        <dbReference type="EMBL" id="TRU33277.1"/>
    </source>
</evidence>
<gene>
    <name evidence="8" type="ORF">EWV78_15645</name>
</gene>
<protein>
    <submittedName>
        <fullName evidence="8">Hsp70 family protein</fullName>
    </submittedName>
</protein>
<dbReference type="SUPFAM" id="SSF53067">
    <property type="entry name" value="Actin-like ATPase domain"/>
    <property type="match status" value="2"/>
</dbReference>
<evidence type="ECO:0000256" key="4">
    <source>
        <dbReference type="ARBA" id="ARBA00022840"/>
    </source>
</evidence>
<dbReference type="GO" id="GO:0005524">
    <property type="term" value="F:ATP binding"/>
    <property type="evidence" value="ECO:0007669"/>
    <property type="project" value="UniProtKB-KW"/>
</dbReference>
<dbReference type="CDD" id="cd24029">
    <property type="entry name" value="ASKHA_NBD_HSP70_DnaK_HscA_HscC"/>
    <property type="match status" value="1"/>
</dbReference>
<dbReference type="InterPro" id="IPR029047">
    <property type="entry name" value="HSP70_peptide-bd_sf"/>
</dbReference>
<accession>A0A552EFQ5</accession>